<evidence type="ECO:0000256" key="8">
    <source>
        <dbReference type="ARBA" id="ARBA00022516"/>
    </source>
</evidence>
<comment type="pathway">
    <text evidence="4">Lipid metabolism.</text>
</comment>
<reference evidence="21" key="1">
    <citation type="submission" date="2020-08" db="EMBL/GenBank/DDBJ databases">
        <title>Multicomponent nature underlies the extraordinary mechanical properties of spider dragline silk.</title>
        <authorList>
            <person name="Kono N."/>
            <person name="Nakamura H."/>
            <person name="Mori M."/>
            <person name="Yoshida Y."/>
            <person name="Ohtoshi R."/>
            <person name="Malay A.D."/>
            <person name="Moran D.A.P."/>
            <person name="Tomita M."/>
            <person name="Numata K."/>
            <person name="Arakawa K."/>
        </authorList>
    </citation>
    <scope>NUCLEOTIDE SEQUENCE</scope>
</reference>
<evidence type="ECO:0000256" key="15">
    <source>
        <dbReference type="ARBA" id="ARBA00023136"/>
    </source>
</evidence>
<evidence type="ECO:0000313" key="22">
    <source>
        <dbReference type="Proteomes" id="UP000887013"/>
    </source>
</evidence>
<evidence type="ECO:0000256" key="1">
    <source>
        <dbReference type="ARBA" id="ARBA00001946"/>
    </source>
</evidence>
<evidence type="ECO:0000256" key="9">
    <source>
        <dbReference type="ARBA" id="ARBA00022679"/>
    </source>
</evidence>
<evidence type="ECO:0000256" key="3">
    <source>
        <dbReference type="ARBA" id="ARBA00005119"/>
    </source>
</evidence>
<accession>A0A8X6TJ87</accession>
<evidence type="ECO:0000256" key="6">
    <source>
        <dbReference type="ARBA" id="ARBA00012487"/>
    </source>
</evidence>
<gene>
    <name evidence="21" type="primary">tamm41</name>
    <name evidence="21" type="ORF">NPIL_35951</name>
</gene>
<evidence type="ECO:0000256" key="11">
    <source>
        <dbReference type="ARBA" id="ARBA00022792"/>
    </source>
</evidence>
<evidence type="ECO:0000256" key="7">
    <source>
        <dbReference type="ARBA" id="ARBA00018337"/>
    </source>
</evidence>
<keyword evidence="9 20" id="KW-0808">Transferase</keyword>
<proteinExistence type="inferred from homology"/>
<keyword evidence="22" id="KW-1185">Reference proteome</keyword>
<dbReference type="PANTHER" id="PTHR13619:SF0">
    <property type="entry name" value="PHOSPHATIDATE CYTIDYLYLTRANSFERASE, MITOCHONDRIAL"/>
    <property type="match status" value="1"/>
</dbReference>
<comment type="similarity">
    <text evidence="5 20">Belongs to the TAM41 family.</text>
</comment>
<dbReference type="GO" id="GO:0016024">
    <property type="term" value="P:CDP-diacylglycerol biosynthetic process"/>
    <property type="evidence" value="ECO:0007669"/>
    <property type="project" value="UniProtKB-UniRule"/>
</dbReference>
<evidence type="ECO:0000256" key="12">
    <source>
        <dbReference type="ARBA" id="ARBA00022842"/>
    </source>
</evidence>
<keyword evidence="8 20" id="KW-0444">Lipid biosynthesis</keyword>
<evidence type="ECO:0000256" key="4">
    <source>
        <dbReference type="ARBA" id="ARBA00005189"/>
    </source>
</evidence>
<evidence type="ECO:0000256" key="16">
    <source>
        <dbReference type="ARBA" id="ARBA00023209"/>
    </source>
</evidence>
<sequence>MASSVKIFDSIIARFPQKFSLAFAYGSSVFPQGSKSDQKNMIDFIFCVDDPLAWHEANLQVNSKHYSMLKYAGPYFIKYIQEHFGAKMYFNSLVEVENRLIKYGLISTTHLIEDLLDWQTLYISGRLHKPVKVLKKVENTDMYQALLTNLQSALHASLLCLPENFTEEQLYHKIADLSYAGDFRMYFGEDKQKIKNIVKNQIPHFRNLYANQLKLMPQLHWNQSNSTIEQDGSSATTLHHLNLLPKTVQHNLLVKWNKDGRYRDLEEVLESLAHDPECSDMVKKAIQDITWWSSITQSVKGILTAGVMKSIKYSSRKVKKMLTSMKK</sequence>
<keyword evidence="16 20" id="KW-0594">Phospholipid biosynthesis</keyword>
<comment type="function">
    <text evidence="20">Catalyzes the conversion of phosphatidic acid (PA) to CDP-diacylglycerol (CDP-DAG), an essential intermediate in the synthesis of phosphatidylglycerol, cardiolipin and phosphatidylinositol.</text>
</comment>
<evidence type="ECO:0000256" key="13">
    <source>
        <dbReference type="ARBA" id="ARBA00023098"/>
    </source>
</evidence>
<name>A0A8X6TJ87_NEPPI</name>
<organism evidence="21 22">
    <name type="scientific">Nephila pilipes</name>
    <name type="common">Giant wood spider</name>
    <name type="synonym">Nephila maculata</name>
    <dbReference type="NCBI Taxonomy" id="299642"/>
    <lineage>
        <taxon>Eukaryota</taxon>
        <taxon>Metazoa</taxon>
        <taxon>Ecdysozoa</taxon>
        <taxon>Arthropoda</taxon>
        <taxon>Chelicerata</taxon>
        <taxon>Arachnida</taxon>
        <taxon>Araneae</taxon>
        <taxon>Araneomorphae</taxon>
        <taxon>Entelegynae</taxon>
        <taxon>Araneoidea</taxon>
        <taxon>Nephilidae</taxon>
        <taxon>Nephila</taxon>
    </lineage>
</organism>
<keyword evidence="17 20" id="KW-1208">Phospholipid metabolism</keyword>
<dbReference type="EC" id="2.7.7.41" evidence="6 20"/>
<dbReference type="PANTHER" id="PTHR13619">
    <property type="entry name" value="PHOSPHATIDATE CYTIDYLYLTRANSFERASE, MITOCHONDRIAL"/>
    <property type="match status" value="1"/>
</dbReference>
<keyword evidence="11 20" id="KW-0999">Mitochondrion inner membrane</keyword>
<dbReference type="AlphaFoldDB" id="A0A8X6TJ87"/>
<dbReference type="OrthoDB" id="341477at2759"/>
<comment type="catalytic activity">
    <reaction evidence="20">
        <text>a 1,2-diacyl-sn-glycero-3-phosphate + CTP + H(+) = a CDP-1,2-diacyl-sn-glycerol + diphosphate</text>
        <dbReference type="Rhea" id="RHEA:16229"/>
        <dbReference type="ChEBI" id="CHEBI:15378"/>
        <dbReference type="ChEBI" id="CHEBI:33019"/>
        <dbReference type="ChEBI" id="CHEBI:37563"/>
        <dbReference type="ChEBI" id="CHEBI:58332"/>
        <dbReference type="ChEBI" id="CHEBI:58608"/>
        <dbReference type="EC" id="2.7.7.41"/>
    </reaction>
</comment>
<evidence type="ECO:0000313" key="21">
    <source>
        <dbReference type="EMBL" id="GFT14115.1"/>
    </source>
</evidence>
<keyword evidence="13 20" id="KW-0443">Lipid metabolism</keyword>
<evidence type="ECO:0000256" key="18">
    <source>
        <dbReference type="ARBA" id="ARBA00029893"/>
    </source>
</evidence>
<evidence type="ECO:0000256" key="5">
    <source>
        <dbReference type="ARBA" id="ARBA00005458"/>
    </source>
</evidence>
<protein>
    <recommendedName>
        <fullName evidence="7 20">Phosphatidate cytidylyltransferase, mitochondrial</fullName>
        <ecNumber evidence="6 20">2.7.7.41</ecNumber>
    </recommendedName>
    <alternativeName>
        <fullName evidence="18 20">CDP-diacylglycerol synthase</fullName>
    </alternativeName>
    <alternativeName>
        <fullName evidence="19 20">Mitochondrial translocator assembly and maintenance protein 41 homolog</fullName>
    </alternativeName>
</protein>
<comment type="pathway">
    <text evidence="3 20">Phospholipid metabolism; CDP-diacylglycerol biosynthesis; CDP-diacylglycerol from sn-glycerol 3-phosphate: step 3/3.</text>
</comment>
<dbReference type="InterPro" id="IPR015222">
    <property type="entry name" value="Tam41"/>
</dbReference>
<dbReference type="Proteomes" id="UP000887013">
    <property type="component" value="Unassembled WGS sequence"/>
</dbReference>
<dbReference type="Pfam" id="PF09139">
    <property type="entry name" value="Tam41_Mmp37"/>
    <property type="match status" value="1"/>
</dbReference>
<dbReference type="PIRSF" id="PIRSF028840">
    <property type="entry name" value="Mmp37"/>
    <property type="match status" value="1"/>
</dbReference>
<keyword evidence="15 20" id="KW-0472">Membrane</keyword>
<keyword evidence="12 20" id="KW-0460">Magnesium</keyword>
<evidence type="ECO:0000256" key="19">
    <source>
        <dbReference type="ARBA" id="ARBA00031502"/>
    </source>
</evidence>
<dbReference type="GO" id="GO:0032049">
    <property type="term" value="P:cardiolipin biosynthetic process"/>
    <property type="evidence" value="ECO:0007669"/>
    <property type="project" value="UniProtKB-UniRule"/>
</dbReference>
<evidence type="ECO:0000256" key="10">
    <source>
        <dbReference type="ARBA" id="ARBA00022695"/>
    </source>
</evidence>
<comment type="subcellular location">
    <subcellularLocation>
        <location evidence="2 20">Mitochondrion inner membrane</location>
        <topology evidence="2 20">Peripheral membrane protein</topology>
        <orientation evidence="2 20">Matrix side</orientation>
    </subcellularLocation>
</comment>
<comment type="cofactor">
    <cofactor evidence="1 20">
        <name>Mg(2+)</name>
        <dbReference type="ChEBI" id="CHEBI:18420"/>
    </cofactor>
</comment>
<keyword evidence="10 20" id="KW-0548">Nucleotidyltransferase</keyword>
<dbReference type="GO" id="GO:0004605">
    <property type="term" value="F:phosphatidate cytidylyltransferase activity"/>
    <property type="evidence" value="ECO:0007669"/>
    <property type="project" value="UniProtKB-UniRule"/>
</dbReference>
<comment type="caution">
    <text evidence="21">The sequence shown here is derived from an EMBL/GenBank/DDBJ whole genome shotgun (WGS) entry which is preliminary data.</text>
</comment>
<keyword evidence="14 20" id="KW-0496">Mitochondrion</keyword>
<evidence type="ECO:0000256" key="2">
    <source>
        <dbReference type="ARBA" id="ARBA00004443"/>
    </source>
</evidence>
<evidence type="ECO:0000256" key="17">
    <source>
        <dbReference type="ARBA" id="ARBA00023264"/>
    </source>
</evidence>
<dbReference type="EMBL" id="BMAW01104401">
    <property type="protein sequence ID" value="GFT14115.1"/>
    <property type="molecule type" value="Genomic_DNA"/>
</dbReference>
<evidence type="ECO:0000256" key="14">
    <source>
        <dbReference type="ARBA" id="ARBA00023128"/>
    </source>
</evidence>
<dbReference type="GO" id="GO:0005743">
    <property type="term" value="C:mitochondrial inner membrane"/>
    <property type="evidence" value="ECO:0007669"/>
    <property type="project" value="UniProtKB-SubCell"/>
</dbReference>
<evidence type="ECO:0000256" key="20">
    <source>
        <dbReference type="PIRNR" id="PIRNR028840"/>
    </source>
</evidence>